<protein>
    <submittedName>
        <fullName evidence="3">Uncharacterized protein</fullName>
    </submittedName>
</protein>
<dbReference type="PANTHER" id="PTHR37988:SF1">
    <property type="entry name" value="UPF0592 MEMBRANE PROTEIN C7D4.03C"/>
    <property type="match status" value="1"/>
</dbReference>
<keyword evidence="4" id="KW-1185">Reference proteome</keyword>
<keyword evidence="1" id="KW-0812">Transmembrane</keyword>
<dbReference type="Pfam" id="PF08578">
    <property type="entry name" value="DUF1765"/>
    <property type="match status" value="1"/>
</dbReference>
<evidence type="ECO:0000256" key="2">
    <source>
        <dbReference type="SAM" id="SignalP"/>
    </source>
</evidence>
<keyword evidence="1" id="KW-0472">Membrane</keyword>
<evidence type="ECO:0000256" key="1">
    <source>
        <dbReference type="SAM" id="Phobius"/>
    </source>
</evidence>
<comment type="caution">
    <text evidence="3">The sequence shown here is derived from an EMBL/GenBank/DDBJ whole genome shotgun (WGS) entry which is preliminary data.</text>
</comment>
<dbReference type="AlphaFoldDB" id="A0AAE0JYY7"/>
<dbReference type="EMBL" id="JAULSW010000012">
    <property type="protein sequence ID" value="KAK3366575.1"/>
    <property type="molecule type" value="Genomic_DNA"/>
</dbReference>
<keyword evidence="2" id="KW-0732">Signal</keyword>
<reference evidence="3" key="1">
    <citation type="journal article" date="2023" name="Mol. Phylogenet. Evol.">
        <title>Genome-scale phylogeny and comparative genomics of the fungal order Sordariales.</title>
        <authorList>
            <person name="Hensen N."/>
            <person name="Bonometti L."/>
            <person name="Westerberg I."/>
            <person name="Brannstrom I.O."/>
            <person name="Guillou S."/>
            <person name="Cros-Aarteil S."/>
            <person name="Calhoun S."/>
            <person name="Haridas S."/>
            <person name="Kuo A."/>
            <person name="Mondo S."/>
            <person name="Pangilinan J."/>
            <person name="Riley R."/>
            <person name="LaButti K."/>
            <person name="Andreopoulos B."/>
            <person name="Lipzen A."/>
            <person name="Chen C."/>
            <person name="Yan M."/>
            <person name="Daum C."/>
            <person name="Ng V."/>
            <person name="Clum A."/>
            <person name="Steindorff A."/>
            <person name="Ohm R.A."/>
            <person name="Martin F."/>
            <person name="Silar P."/>
            <person name="Natvig D.O."/>
            <person name="Lalanne C."/>
            <person name="Gautier V."/>
            <person name="Ament-Velasquez S.L."/>
            <person name="Kruys A."/>
            <person name="Hutchinson M.I."/>
            <person name="Powell A.J."/>
            <person name="Barry K."/>
            <person name="Miller A.N."/>
            <person name="Grigoriev I.V."/>
            <person name="Debuchy R."/>
            <person name="Gladieux P."/>
            <person name="Hiltunen Thoren M."/>
            <person name="Johannesson H."/>
        </authorList>
    </citation>
    <scope>NUCLEOTIDE SEQUENCE</scope>
    <source>
        <strain evidence="3">CBS 232.78</strain>
    </source>
</reference>
<keyword evidence="1" id="KW-1133">Transmembrane helix</keyword>
<sequence length="680" mass="73985">MPIRLWPAFLRVLFVLHASAHTAQVSACRFAAAVTLLAMRHFVRLPSDANAIVPSRPTKSARLSVPTPEIVCPGLITAIAITIAITIAIVTAIVTAIAIAALVVFLAAIPGRAKWLGRRHWREPRVSAKHQSTARRRLVLALRDGIAKARRRARGILPKTGYLSQPATEAVIPVVPAAVHIAAAPRSTDPAAARDPLGPAFRSLDAGFERWMAVGTTTVVRMRAVRATLVPFLDETAQRRPSTTRPLHNVEHIHIHRPAAVLDRWWRSILDMLPGAGRPGAVGIVATEDVSGLLDAIAMIMTRPELHSIPGTAAVLDEPAGGHNVGAMFCRNVLTQMALVVESMQFYVLAQDFMPGGLTLAQTARAPAFVMLPPSCGSMPPQPGQHPWVGSRPTAPLLPRSLSARMADNPLIILLKDMLAESTQCLATGAKKTFAEAFLATAKAAGRRIPPSNFTMNLVLCDFLEEALAVLTVFQNRSWKGIMDSGHASSGVCIISLLYSLWDIATADPVWKEAVFFNHWSPLVWAYYMRLLCWRVCRDLGTANELDRRIFLLVSARLGTAWSHHLSSGRQRATMSAGGGRLPPPAGAGSRLVITYARTEPHPPALPLTTSHVYAEPRLRPAPMRRGIPAPWSDVVEQFNKFPQMAEFVEVPVLAYHPFHPPTVSGRFGPTMAEDAELFF</sequence>
<feature type="transmembrane region" description="Helical" evidence="1">
    <location>
        <begin position="76"/>
        <end position="109"/>
    </location>
</feature>
<organism evidence="3 4">
    <name type="scientific">Podospora didyma</name>
    <dbReference type="NCBI Taxonomy" id="330526"/>
    <lineage>
        <taxon>Eukaryota</taxon>
        <taxon>Fungi</taxon>
        <taxon>Dikarya</taxon>
        <taxon>Ascomycota</taxon>
        <taxon>Pezizomycotina</taxon>
        <taxon>Sordariomycetes</taxon>
        <taxon>Sordariomycetidae</taxon>
        <taxon>Sordariales</taxon>
        <taxon>Podosporaceae</taxon>
        <taxon>Podospora</taxon>
    </lineage>
</organism>
<evidence type="ECO:0000313" key="3">
    <source>
        <dbReference type="EMBL" id="KAK3366575.1"/>
    </source>
</evidence>
<dbReference type="Proteomes" id="UP001285441">
    <property type="component" value="Unassembled WGS sequence"/>
</dbReference>
<reference evidence="3" key="2">
    <citation type="submission" date="2023-06" db="EMBL/GenBank/DDBJ databases">
        <authorList>
            <consortium name="Lawrence Berkeley National Laboratory"/>
            <person name="Haridas S."/>
            <person name="Hensen N."/>
            <person name="Bonometti L."/>
            <person name="Westerberg I."/>
            <person name="Brannstrom I.O."/>
            <person name="Guillou S."/>
            <person name="Cros-Aarteil S."/>
            <person name="Calhoun S."/>
            <person name="Kuo A."/>
            <person name="Mondo S."/>
            <person name="Pangilinan J."/>
            <person name="Riley R."/>
            <person name="LaButti K."/>
            <person name="Andreopoulos B."/>
            <person name="Lipzen A."/>
            <person name="Chen C."/>
            <person name="Yanf M."/>
            <person name="Daum C."/>
            <person name="Ng V."/>
            <person name="Clum A."/>
            <person name="Steindorff A."/>
            <person name="Ohm R."/>
            <person name="Martin F."/>
            <person name="Silar P."/>
            <person name="Natvig D."/>
            <person name="Lalanne C."/>
            <person name="Gautier V."/>
            <person name="Ament-velasquez S.L."/>
            <person name="Kruys A."/>
            <person name="Hutchinson M.I."/>
            <person name="Powell A.J."/>
            <person name="Barry K."/>
            <person name="Miller A.N."/>
            <person name="Grigoriev I.V."/>
            <person name="Debuchy R."/>
            <person name="Gladieux P."/>
            <person name="Thoren M.H."/>
            <person name="Johannesson H."/>
        </authorList>
    </citation>
    <scope>NUCLEOTIDE SEQUENCE</scope>
    <source>
        <strain evidence="3">CBS 232.78</strain>
    </source>
</reference>
<gene>
    <name evidence="3" type="ORF">B0H63DRAFT_515812</name>
</gene>
<dbReference type="PANTHER" id="PTHR37988">
    <property type="entry name" value="UPF0592 MEMBRANE PROTEIN C7D4.03C"/>
    <property type="match status" value="1"/>
</dbReference>
<name>A0AAE0JYY7_9PEZI</name>
<evidence type="ECO:0000313" key="4">
    <source>
        <dbReference type="Proteomes" id="UP001285441"/>
    </source>
</evidence>
<feature type="chain" id="PRO_5042228790" evidence="2">
    <location>
        <begin position="28"/>
        <end position="680"/>
    </location>
</feature>
<proteinExistence type="predicted"/>
<feature type="signal peptide" evidence="2">
    <location>
        <begin position="1"/>
        <end position="27"/>
    </location>
</feature>
<dbReference type="InterPro" id="IPR013887">
    <property type="entry name" value="UPF0592"/>
</dbReference>
<accession>A0AAE0JYY7</accession>